<dbReference type="Proteomes" id="UP000295645">
    <property type="component" value="Unassembled WGS sequence"/>
</dbReference>
<feature type="signal peptide" evidence="1">
    <location>
        <begin position="1"/>
        <end position="35"/>
    </location>
</feature>
<gene>
    <name evidence="3" type="ORF">EC912_10639</name>
</gene>
<feature type="domain" description="3-keto-alpha-glucoside-1,2-lyase/3-keto-2-hydroxy-glucal hydratase" evidence="2">
    <location>
        <begin position="65"/>
        <end position="266"/>
    </location>
</feature>
<dbReference type="EMBL" id="SMCS01000006">
    <property type="protein sequence ID" value="TCV92701.1"/>
    <property type="molecule type" value="Genomic_DNA"/>
</dbReference>
<dbReference type="GO" id="GO:0016787">
    <property type="term" value="F:hydrolase activity"/>
    <property type="evidence" value="ECO:0007669"/>
    <property type="project" value="InterPro"/>
</dbReference>
<proteinExistence type="predicted"/>
<protein>
    <submittedName>
        <fullName evidence="3">Uncharacterized protein DUF1080</fullName>
    </submittedName>
</protein>
<keyword evidence="4" id="KW-1185">Reference proteome</keyword>
<dbReference type="InterPro" id="IPR010496">
    <property type="entry name" value="AL/BT2_dom"/>
</dbReference>
<comment type="caution">
    <text evidence="3">The sequence shown here is derived from an EMBL/GenBank/DDBJ whole genome shotgun (WGS) entry which is preliminary data.</text>
</comment>
<evidence type="ECO:0000313" key="4">
    <source>
        <dbReference type="Proteomes" id="UP000295645"/>
    </source>
</evidence>
<dbReference type="Gene3D" id="2.60.120.560">
    <property type="entry name" value="Exo-inulinase, domain 1"/>
    <property type="match status" value="1"/>
</dbReference>
<keyword evidence="1" id="KW-0732">Signal</keyword>
<evidence type="ECO:0000259" key="2">
    <source>
        <dbReference type="Pfam" id="PF06439"/>
    </source>
</evidence>
<sequence>MHGMNFHRGMPLKRRSAIVLALFVLAATGQSSAWAQTDPKATEQWEPVPRIVAPGSRESTPPSDAVVLFDGRDLAQWESSKDHSPARWKVHDGVVTVDKAAGNIQTRQRFRNYQLHLEWQVPKDITGEGQARGNSGVFLASTGPADEGYEIQILDSWKNKTYVNGQAASVYKQTPPLVNAIRPPGDWQTYDVIWTAPVFAADGILKSPAYVTLFHNGVLVQNHTQLAGETTYIGKPKYAPYAEASIKLQAHGDPSQPISFRNIWVRPLD</sequence>
<dbReference type="Pfam" id="PF06439">
    <property type="entry name" value="3keto-disac_hyd"/>
    <property type="match status" value="1"/>
</dbReference>
<organism evidence="3 4">
    <name type="scientific">Luteibacter rhizovicinus</name>
    <dbReference type="NCBI Taxonomy" id="242606"/>
    <lineage>
        <taxon>Bacteria</taxon>
        <taxon>Pseudomonadati</taxon>
        <taxon>Pseudomonadota</taxon>
        <taxon>Gammaproteobacteria</taxon>
        <taxon>Lysobacterales</taxon>
        <taxon>Rhodanobacteraceae</taxon>
        <taxon>Luteibacter</taxon>
    </lineage>
</organism>
<dbReference type="AlphaFoldDB" id="A0A4R3YKI2"/>
<evidence type="ECO:0000313" key="3">
    <source>
        <dbReference type="EMBL" id="TCV92701.1"/>
    </source>
</evidence>
<accession>A0A4R3YKI2</accession>
<name>A0A4R3YKI2_9GAMM</name>
<reference evidence="3 4" key="1">
    <citation type="submission" date="2019-03" db="EMBL/GenBank/DDBJ databases">
        <title>Above-ground endophytic microbial communities from plants in different locations in the United States.</title>
        <authorList>
            <person name="Frank C."/>
        </authorList>
    </citation>
    <scope>NUCLEOTIDE SEQUENCE [LARGE SCALE GENOMIC DNA]</scope>
    <source>
        <strain evidence="3 4">LP_13_YM</strain>
    </source>
</reference>
<feature type="chain" id="PRO_5020769017" evidence="1">
    <location>
        <begin position="36"/>
        <end position="269"/>
    </location>
</feature>
<evidence type="ECO:0000256" key="1">
    <source>
        <dbReference type="SAM" id="SignalP"/>
    </source>
</evidence>